<feature type="compositionally biased region" description="Basic and acidic residues" evidence="1">
    <location>
        <begin position="50"/>
        <end position="67"/>
    </location>
</feature>
<evidence type="ECO:0000256" key="1">
    <source>
        <dbReference type="SAM" id="MobiDB-lite"/>
    </source>
</evidence>
<dbReference type="Proteomes" id="UP000823775">
    <property type="component" value="Unassembled WGS sequence"/>
</dbReference>
<comment type="caution">
    <text evidence="2">The sequence shown here is derived from an EMBL/GenBank/DDBJ whole genome shotgun (WGS) entry which is preliminary data.</text>
</comment>
<evidence type="ECO:0000313" key="3">
    <source>
        <dbReference type="Proteomes" id="UP000823775"/>
    </source>
</evidence>
<gene>
    <name evidence="2" type="primary">PCGF5_6</name>
    <name evidence="2" type="ORF">HAX54_025318</name>
</gene>
<sequence length="189" mass="20948">MTSVFPFCPSLGCVKLSTNIHASRRPDNQVQGIVEIFENKRRECIERGLIKDKSKKSEPKKLAHEEVDNNNSSNMLIDNPPVPPPAVVVATSSRRKEKSISSLVNTTPPLVDDQVLNQHNVSSSTGIRRRGNVVRFQDSSKFNNVVELNNNQIKPGDLQPGISSIPLLSGKATQDKQLVNLTKSTLYMF</sequence>
<evidence type="ECO:0000313" key="2">
    <source>
        <dbReference type="EMBL" id="MCD9640173.1"/>
    </source>
</evidence>
<feature type="region of interest" description="Disordered" evidence="1">
    <location>
        <begin position="50"/>
        <end position="82"/>
    </location>
</feature>
<dbReference type="EMBL" id="JACEIK010003076">
    <property type="protein sequence ID" value="MCD9640173.1"/>
    <property type="molecule type" value="Genomic_DNA"/>
</dbReference>
<proteinExistence type="predicted"/>
<organism evidence="2 3">
    <name type="scientific">Datura stramonium</name>
    <name type="common">Jimsonweed</name>
    <name type="synonym">Common thornapple</name>
    <dbReference type="NCBI Taxonomy" id="4076"/>
    <lineage>
        <taxon>Eukaryota</taxon>
        <taxon>Viridiplantae</taxon>
        <taxon>Streptophyta</taxon>
        <taxon>Embryophyta</taxon>
        <taxon>Tracheophyta</taxon>
        <taxon>Spermatophyta</taxon>
        <taxon>Magnoliopsida</taxon>
        <taxon>eudicotyledons</taxon>
        <taxon>Gunneridae</taxon>
        <taxon>Pentapetalae</taxon>
        <taxon>asterids</taxon>
        <taxon>lamiids</taxon>
        <taxon>Solanales</taxon>
        <taxon>Solanaceae</taxon>
        <taxon>Solanoideae</taxon>
        <taxon>Datureae</taxon>
        <taxon>Datura</taxon>
    </lineage>
</organism>
<accession>A0ABS8UZH2</accession>
<protein>
    <submittedName>
        <fullName evidence="2">Polycomb group RING finger protein 5</fullName>
    </submittedName>
</protein>
<reference evidence="2 3" key="1">
    <citation type="journal article" date="2021" name="BMC Genomics">
        <title>Datura genome reveals duplications of psychoactive alkaloid biosynthetic genes and high mutation rate following tissue culture.</title>
        <authorList>
            <person name="Rajewski A."/>
            <person name="Carter-House D."/>
            <person name="Stajich J."/>
            <person name="Litt A."/>
        </authorList>
    </citation>
    <scope>NUCLEOTIDE SEQUENCE [LARGE SCALE GENOMIC DNA]</scope>
    <source>
        <strain evidence="2">AR-01</strain>
    </source>
</reference>
<keyword evidence="3" id="KW-1185">Reference proteome</keyword>
<name>A0ABS8UZH2_DATST</name>